<gene>
    <name evidence="1" type="ORF">HF292_015805</name>
</gene>
<keyword evidence="2" id="KW-1185">Reference proteome</keyword>
<accession>A0ACD5IMK4</accession>
<reference evidence="1 2" key="1">
    <citation type="journal article" date="2021" name="ISME J.">
        <title>Genomic evolution of the class Acidithiobacillia: deep-branching Proteobacteria living in extreme acidic conditions.</title>
        <authorList>
            <person name="Moya-Beltran A."/>
            <person name="Beard S."/>
            <person name="Rojas-Villalobos C."/>
            <person name="Issotta F."/>
            <person name="Gallardo Y."/>
            <person name="Ulloa R."/>
            <person name="Giaveno A."/>
            <person name="Degli Esposti M."/>
            <person name="Johnson D.B."/>
            <person name="Quatrini R."/>
        </authorList>
    </citation>
    <scope>NUCLEOTIDE SEQUENCE [LARGE SCALE GENOMIC DNA]</scope>
    <source>
        <strain evidence="1 2">CF3</strain>
    </source>
</reference>
<sequence>MEDDKIPLCVDLDGTLIRTDLLIESLLILIKQRPWLVFFVPIWLLRGKSVLKEEIANRVDLNVQTLPYQSGLVEFLRKEHATGRTLVLATASHRKFADGIAKHLGVFTKVHATEEGINLAGRAKRDILVKHYGIKGFDYAGNSRADVPVWGMARQAIVVNPGPGVLQGARNECPISQTFTDRHPSLKTYAKALRVHQWLKNILVFIPMLLAHQISNVSLWANGLLAFISFSLCASSVYLLNDLLDLSADRLHPRKRLRPFASGDLSMVQGIALIPLLLLAAFTIAVLWLPTDFVIVLVVYYLLTVSYSFWLKAVVLLDALLLAGLYTIRIIGGMAATQIGPSFWLLTFSIFLFFSLALIKRYSELLALKQRGQLTTHGRGYHVEDLVMLMGFGVACGFMAVLVSALYINSDKVKVLYQHPAFLWLVSPILLYWISRIWLIAHRGGMHDDPVVFAAKDKGSWAVAAVIGGLLWLAAI</sequence>
<dbReference type="EMBL" id="CP130952">
    <property type="protein sequence ID" value="XRP74738.1"/>
    <property type="molecule type" value="Genomic_DNA"/>
</dbReference>
<geneLocation type="plasmid" evidence="1 2">
    <name>pCF3-6</name>
</geneLocation>
<proteinExistence type="predicted"/>
<organism evidence="1 2">
    <name type="scientific">Acidithiobacillus ferruginosus</name>
    <dbReference type="NCBI Taxonomy" id="3063951"/>
    <lineage>
        <taxon>Bacteria</taxon>
        <taxon>Pseudomonadati</taxon>
        <taxon>Pseudomonadota</taxon>
        <taxon>Acidithiobacillia</taxon>
        <taxon>Acidithiobacillales</taxon>
        <taxon>Acidithiobacillaceae</taxon>
        <taxon>Acidithiobacillus</taxon>
    </lineage>
</organism>
<evidence type="ECO:0000313" key="1">
    <source>
        <dbReference type="EMBL" id="XRP74738.1"/>
    </source>
</evidence>
<name>A0ACD5IMK4_9PROT</name>
<evidence type="ECO:0000313" key="2">
    <source>
        <dbReference type="Proteomes" id="UP001196097"/>
    </source>
</evidence>
<protein>
    <submittedName>
        <fullName evidence="1">UbiA family prenyltransferase</fullName>
    </submittedName>
</protein>
<keyword evidence="1" id="KW-0614">Plasmid</keyword>
<dbReference type="Proteomes" id="UP001196097">
    <property type="component" value="Plasmid pCF3-6"/>
</dbReference>